<dbReference type="eggNOG" id="ENOG502QUNQ">
    <property type="taxonomic scope" value="Eukaryota"/>
</dbReference>
<sequence>MVVRYLPLWNIIDERWDKQLHRPLHVAGYFLNPQMHYRPGFKADLEVKRGLMECITRMVEDEDEQTLIDVQIDDFKKRAKNFGCPMDTRSINLKTPADWWESYGDEYPELQKFAIHVLSLTCSSSGCERNWSSFEMVHTKRRNRLKQSTMNDVVFVMANSKLAKKKQTRKPTQINIDDCSSDDEWIMEDEHEHNETFDLDENLVPIEVEEEESLHSHHLDMIDLNDEGDENHEVEYEFNLQDYLV</sequence>
<evidence type="ECO:0000259" key="1">
    <source>
        <dbReference type="Pfam" id="PF05699"/>
    </source>
</evidence>
<dbReference type="InterPro" id="IPR008906">
    <property type="entry name" value="HATC_C_dom"/>
</dbReference>
<dbReference type="Proteomes" id="UP000000226">
    <property type="component" value="Chromosome 10"/>
</dbReference>
<reference evidence="3" key="1">
    <citation type="journal article" date="2014" name="Nat. Genet.">
        <title>A reference genome for common bean and genome-wide analysis of dual domestications.</title>
        <authorList>
            <person name="Schmutz J."/>
            <person name="McClean P.E."/>
            <person name="Mamidi S."/>
            <person name="Wu G.A."/>
            <person name="Cannon S.B."/>
            <person name="Grimwood J."/>
            <person name="Jenkins J."/>
            <person name="Shu S."/>
            <person name="Song Q."/>
            <person name="Chavarro C."/>
            <person name="Torres-Torres M."/>
            <person name="Geffroy V."/>
            <person name="Moghaddam S.M."/>
            <person name="Gao D."/>
            <person name="Abernathy B."/>
            <person name="Barry K."/>
            <person name="Blair M."/>
            <person name="Brick M.A."/>
            <person name="Chovatia M."/>
            <person name="Gepts P."/>
            <person name="Goodstein D.M."/>
            <person name="Gonzales M."/>
            <person name="Hellsten U."/>
            <person name="Hyten D.L."/>
            <person name="Jia G."/>
            <person name="Kelly J.D."/>
            <person name="Kudrna D."/>
            <person name="Lee R."/>
            <person name="Richard M.M."/>
            <person name="Miklas P.N."/>
            <person name="Osorno J.M."/>
            <person name="Rodrigues J."/>
            <person name="Thareau V."/>
            <person name="Urrea C.A."/>
            <person name="Wang M."/>
            <person name="Yu Y."/>
            <person name="Zhang M."/>
            <person name="Wing R.A."/>
            <person name="Cregan P.B."/>
            <person name="Rokhsar D.S."/>
            <person name="Jackson S.A."/>
        </authorList>
    </citation>
    <scope>NUCLEOTIDE SEQUENCE [LARGE SCALE GENOMIC DNA]</scope>
    <source>
        <strain evidence="3">cv. G19833</strain>
    </source>
</reference>
<evidence type="ECO:0000313" key="2">
    <source>
        <dbReference type="EMBL" id="ESW06258.1"/>
    </source>
</evidence>
<dbReference type="PANTHER" id="PTHR32166:SF122">
    <property type="entry name" value="OS09G0499600 PROTEIN"/>
    <property type="match status" value="1"/>
</dbReference>
<organism evidence="2 3">
    <name type="scientific">Phaseolus vulgaris</name>
    <name type="common">Kidney bean</name>
    <name type="synonym">French bean</name>
    <dbReference type="NCBI Taxonomy" id="3885"/>
    <lineage>
        <taxon>Eukaryota</taxon>
        <taxon>Viridiplantae</taxon>
        <taxon>Streptophyta</taxon>
        <taxon>Embryophyta</taxon>
        <taxon>Tracheophyta</taxon>
        <taxon>Spermatophyta</taxon>
        <taxon>Magnoliopsida</taxon>
        <taxon>eudicotyledons</taxon>
        <taxon>Gunneridae</taxon>
        <taxon>Pentapetalae</taxon>
        <taxon>rosids</taxon>
        <taxon>fabids</taxon>
        <taxon>Fabales</taxon>
        <taxon>Fabaceae</taxon>
        <taxon>Papilionoideae</taxon>
        <taxon>50 kb inversion clade</taxon>
        <taxon>NPAAA clade</taxon>
        <taxon>indigoferoid/millettioid clade</taxon>
        <taxon>Phaseoleae</taxon>
        <taxon>Phaseolus</taxon>
    </lineage>
</organism>
<dbReference type="OMA" id="PRICWEY"/>
<dbReference type="STRING" id="3885.V7ANU7"/>
<dbReference type="Pfam" id="PF05699">
    <property type="entry name" value="Dimer_Tnp_hAT"/>
    <property type="match status" value="1"/>
</dbReference>
<dbReference type="AlphaFoldDB" id="V7ANU7"/>
<feature type="domain" description="HAT C-terminal dimerisation" evidence="1">
    <location>
        <begin position="95"/>
        <end position="157"/>
    </location>
</feature>
<dbReference type="SUPFAM" id="SSF53098">
    <property type="entry name" value="Ribonuclease H-like"/>
    <property type="match status" value="1"/>
</dbReference>
<dbReference type="PANTHER" id="PTHR32166">
    <property type="entry name" value="OSJNBA0013A04.12 PROTEIN"/>
    <property type="match status" value="1"/>
</dbReference>
<evidence type="ECO:0000313" key="3">
    <source>
        <dbReference type="Proteomes" id="UP000000226"/>
    </source>
</evidence>
<dbReference type="Gramene" id="ESW06258">
    <property type="protein sequence ID" value="ESW06258"/>
    <property type="gene ID" value="PHAVU_010G032500g"/>
</dbReference>
<proteinExistence type="predicted"/>
<dbReference type="InterPro" id="IPR012337">
    <property type="entry name" value="RNaseH-like_sf"/>
</dbReference>
<dbReference type="GO" id="GO:0046983">
    <property type="term" value="F:protein dimerization activity"/>
    <property type="evidence" value="ECO:0007669"/>
    <property type="project" value="InterPro"/>
</dbReference>
<protein>
    <recommendedName>
        <fullName evidence="1">HAT C-terminal dimerisation domain-containing protein</fullName>
    </recommendedName>
</protein>
<keyword evidence="3" id="KW-1185">Reference proteome</keyword>
<accession>V7ANU7</accession>
<gene>
    <name evidence="2" type="ORF">PHAVU_010G032500g</name>
</gene>
<dbReference type="OrthoDB" id="2013475at2759"/>
<dbReference type="EMBL" id="CM002297">
    <property type="protein sequence ID" value="ESW06258.1"/>
    <property type="molecule type" value="Genomic_DNA"/>
</dbReference>
<name>V7ANU7_PHAVU</name>